<dbReference type="InParanoid" id="E3LK42"/>
<accession>E3LK42</accession>
<dbReference type="EMBL" id="DS268410">
    <property type="protein sequence ID" value="EFO99753.1"/>
    <property type="molecule type" value="Genomic_DNA"/>
</dbReference>
<name>E3LK42_CAERE</name>
<dbReference type="CTD" id="9839080"/>
<proteinExistence type="predicted"/>
<gene>
    <name evidence="2" type="ORF">CRE_18768</name>
</gene>
<dbReference type="OrthoDB" id="10338712at2759"/>
<reference evidence="2" key="1">
    <citation type="submission" date="2007-07" db="EMBL/GenBank/DDBJ databases">
        <title>PCAP assembly of the Caenorhabditis remanei genome.</title>
        <authorList>
            <consortium name="The Caenorhabditis remanei Sequencing Consortium"/>
            <person name="Wilson R.K."/>
        </authorList>
    </citation>
    <scope>NUCLEOTIDE SEQUENCE [LARGE SCALE GENOMIC DNA]</scope>
    <source>
        <strain evidence="2">PB4641</strain>
    </source>
</reference>
<feature type="coiled-coil region" evidence="1">
    <location>
        <begin position="98"/>
        <end position="125"/>
    </location>
</feature>
<dbReference type="OMA" id="VITANCQ"/>
<sequence>MSSTPSNSEVTNSKADVNLTQALPVLFFLEKIIKLAIEIAPEITGTQLAGLLELKNDAIAACAHSNGLLQVHFTHLATKLEIMTKNMLNAEKGHHDIVSYYKETIAQLQKEKEKLQREIEISNMLDDLEKELAAKKI</sequence>
<evidence type="ECO:0000313" key="2">
    <source>
        <dbReference type="EMBL" id="EFO99753.1"/>
    </source>
</evidence>
<dbReference type="GeneID" id="9839080"/>
<keyword evidence="1" id="KW-0175">Coiled coil</keyword>
<dbReference type="RefSeq" id="XP_003115266.2">
    <property type="nucleotide sequence ID" value="XM_003115218.2"/>
</dbReference>
<keyword evidence="3" id="KW-1185">Reference proteome</keyword>
<evidence type="ECO:0000313" key="3">
    <source>
        <dbReference type="Proteomes" id="UP000008281"/>
    </source>
</evidence>
<dbReference type="Proteomes" id="UP000008281">
    <property type="component" value="Unassembled WGS sequence"/>
</dbReference>
<dbReference type="KEGG" id="crq:GCK72_019014"/>
<dbReference type="HOGENOM" id="CLU_1994599_0_0_1"/>
<dbReference type="eggNOG" id="ENOG502REAP">
    <property type="taxonomic scope" value="Eukaryota"/>
</dbReference>
<evidence type="ECO:0000256" key="1">
    <source>
        <dbReference type="SAM" id="Coils"/>
    </source>
</evidence>
<organism evidence="3">
    <name type="scientific">Caenorhabditis remanei</name>
    <name type="common">Caenorhabditis vulgaris</name>
    <dbReference type="NCBI Taxonomy" id="31234"/>
    <lineage>
        <taxon>Eukaryota</taxon>
        <taxon>Metazoa</taxon>
        <taxon>Ecdysozoa</taxon>
        <taxon>Nematoda</taxon>
        <taxon>Chromadorea</taxon>
        <taxon>Rhabditida</taxon>
        <taxon>Rhabditina</taxon>
        <taxon>Rhabditomorpha</taxon>
        <taxon>Rhabditoidea</taxon>
        <taxon>Rhabditidae</taxon>
        <taxon>Peloderinae</taxon>
        <taxon>Caenorhabditis</taxon>
    </lineage>
</organism>
<dbReference type="AlphaFoldDB" id="E3LK42"/>
<protein>
    <submittedName>
        <fullName evidence="2">Uncharacterized protein</fullName>
    </submittedName>
</protein>